<dbReference type="GO" id="GO:0042273">
    <property type="term" value="P:ribosomal large subunit biogenesis"/>
    <property type="evidence" value="ECO:0007669"/>
    <property type="project" value="TreeGrafter"/>
</dbReference>
<dbReference type="Pfam" id="PF25567">
    <property type="entry name" value="TPR_SYO1"/>
    <property type="match status" value="1"/>
</dbReference>
<dbReference type="InterPro" id="IPR057990">
    <property type="entry name" value="TPR_SYO1"/>
</dbReference>
<sequence>MAKAKRSKKSSLARKAAGPISKNDQKDERLRQEKIMPLIAKLSYPSTSDRAMAVSAIISMCEDPKLRSLLLKEKLVQTIMSQSLTDNSEEIVAEAYGLLRNLVAEEGYDVAIFLYRQDILTAIEASLAKIDTLLNGTEAIVQMIGEQRNLAYEYFENVIGLVASIASADEEIFEAVDKRLSQLGKFVSEKLALVLSVTVSGPKTKPVKVPSSLIDSLLELVYVLSESNSNFINQFNRDLIEEIIKNSESKVSKVYANGFKYNAYVESKVTLSKQKNQKKLPTPTSNSNDQEVGDILSSLINIISPIDITSVRDHLRPVVENTEPSQLNESSKNAVAARSSINAIQVAIELITAIAETMEVDPSIIYTEKDLSQLELGESDGMDEDISDEAYFEQSISQNAKPEEDLGQFDDIEIDGRESDSVADSSVFFLNEKVVPLCVRYLSIPELCSRSMAALNNVCWTLQSKIPMNNNEWKTHAEQLWSNLATETYLNASEVEIVIGCVGVLGAVATAFKGQVPVEINNHSLVSTISKMCIDLKPSTPEDEYLELATRVVVLFTVLGKVQSRHGVTSEVSAFFSEIIKTPLSTPAPLLFETINAIFDLFGDASYDYDEPVFVDANWVDKLKQALPQVRQAAKRIDRKKDPELRAIGDEAALNLTRFIDYKVKERL</sequence>
<comment type="similarity">
    <text evidence="1">Belongs to the nuclear import and ribosome assembly adapter family.</text>
</comment>
<dbReference type="KEGG" id="slb:AWJ20_2925"/>
<reference evidence="4 5" key="1">
    <citation type="submission" date="2016-02" db="EMBL/GenBank/DDBJ databases">
        <title>Complete genome sequence and transcriptome regulation of the pentose utilising yeast Sugiyamaella lignohabitans.</title>
        <authorList>
            <person name="Bellasio M."/>
            <person name="Peymann A."/>
            <person name="Valli M."/>
            <person name="Sipitzky M."/>
            <person name="Graf A."/>
            <person name="Sauer M."/>
            <person name="Marx H."/>
            <person name="Mattanovich D."/>
        </authorList>
    </citation>
    <scope>NUCLEOTIDE SEQUENCE [LARGE SCALE GENOMIC DNA]</scope>
    <source>
        <strain evidence="4 5">CBS 10342</strain>
    </source>
</reference>
<evidence type="ECO:0000313" key="4">
    <source>
        <dbReference type="EMBL" id="ANB15298.1"/>
    </source>
</evidence>
<feature type="region of interest" description="Disordered" evidence="2">
    <location>
        <begin position="1"/>
        <end position="27"/>
    </location>
</feature>
<evidence type="ECO:0000256" key="2">
    <source>
        <dbReference type="SAM" id="MobiDB-lite"/>
    </source>
</evidence>
<gene>
    <name evidence="4" type="primary">SYO1</name>
    <name evidence="4" type="ORF">AWJ20_2925</name>
</gene>
<dbReference type="AlphaFoldDB" id="A0A167FHB7"/>
<dbReference type="RefSeq" id="XP_018737775.1">
    <property type="nucleotide sequence ID" value="XM_018879903.1"/>
</dbReference>
<dbReference type="InterPro" id="IPR052616">
    <property type="entry name" value="SYO1-like"/>
</dbReference>
<proteinExistence type="inferred from homology"/>
<dbReference type="PANTHER" id="PTHR13347:SF1">
    <property type="entry name" value="HEAT REPEAT-CONTAINING PROTEIN 3"/>
    <property type="match status" value="1"/>
</dbReference>
<dbReference type="CDD" id="cd13394">
    <property type="entry name" value="Syo1_like"/>
    <property type="match status" value="1"/>
</dbReference>
<protein>
    <submittedName>
        <fullName evidence="4">Syo1p</fullName>
    </submittedName>
</protein>
<dbReference type="InterPro" id="IPR011989">
    <property type="entry name" value="ARM-like"/>
</dbReference>
<dbReference type="GeneID" id="30034890"/>
<organism evidence="4 5">
    <name type="scientific">Sugiyamaella lignohabitans</name>
    <dbReference type="NCBI Taxonomy" id="796027"/>
    <lineage>
        <taxon>Eukaryota</taxon>
        <taxon>Fungi</taxon>
        <taxon>Dikarya</taxon>
        <taxon>Ascomycota</taxon>
        <taxon>Saccharomycotina</taxon>
        <taxon>Dipodascomycetes</taxon>
        <taxon>Dipodascales</taxon>
        <taxon>Trichomonascaceae</taxon>
        <taxon>Sugiyamaella</taxon>
    </lineage>
</organism>
<dbReference type="InterPro" id="IPR016024">
    <property type="entry name" value="ARM-type_fold"/>
</dbReference>
<evidence type="ECO:0000259" key="3">
    <source>
        <dbReference type="Pfam" id="PF25567"/>
    </source>
</evidence>
<name>A0A167FHB7_9ASCO</name>
<dbReference type="Proteomes" id="UP000189580">
    <property type="component" value="Chromosome b"/>
</dbReference>
<dbReference type="PANTHER" id="PTHR13347">
    <property type="entry name" value="HEAT REPEAT-CONTAINING PROTEIN 3"/>
    <property type="match status" value="1"/>
</dbReference>
<evidence type="ECO:0000256" key="1">
    <source>
        <dbReference type="ARBA" id="ARBA00049983"/>
    </source>
</evidence>
<dbReference type="Gene3D" id="1.25.10.10">
    <property type="entry name" value="Leucine-rich Repeat Variant"/>
    <property type="match status" value="1"/>
</dbReference>
<keyword evidence="5" id="KW-1185">Reference proteome</keyword>
<evidence type="ECO:0000313" key="5">
    <source>
        <dbReference type="Proteomes" id="UP000189580"/>
    </source>
</evidence>
<feature type="domain" description="SYO1-like TPR repeats" evidence="3">
    <location>
        <begin position="446"/>
        <end position="666"/>
    </location>
</feature>
<dbReference type="OrthoDB" id="288703at2759"/>
<feature type="compositionally biased region" description="Basic residues" evidence="2">
    <location>
        <begin position="1"/>
        <end position="12"/>
    </location>
</feature>
<dbReference type="GO" id="GO:0006606">
    <property type="term" value="P:protein import into nucleus"/>
    <property type="evidence" value="ECO:0007669"/>
    <property type="project" value="TreeGrafter"/>
</dbReference>
<accession>A0A167FHB7</accession>
<dbReference type="GO" id="GO:0051082">
    <property type="term" value="F:unfolded protein binding"/>
    <property type="evidence" value="ECO:0007669"/>
    <property type="project" value="TreeGrafter"/>
</dbReference>
<dbReference type="EMBL" id="CP014503">
    <property type="protein sequence ID" value="ANB15298.1"/>
    <property type="molecule type" value="Genomic_DNA"/>
</dbReference>
<dbReference type="SUPFAM" id="SSF48371">
    <property type="entry name" value="ARM repeat"/>
    <property type="match status" value="1"/>
</dbReference>